<evidence type="ECO:0000313" key="1">
    <source>
        <dbReference type="EMBL" id="KAG7355401.1"/>
    </source>
</evidence>
<protein>
    <submittedName>
        <fullName evidence="1">Uncharacterized protein</fullName>
    </submittedName>
</protein>
<comment type="caution">
    <text evidence="1">The sequence shown here is derived from an EMBL/GenBank/DDBJ whole genome shotgun (WGS) entry which is preliminary data.</text>
</comment>
<organism evidence="1 2">
    <name type="scientific">Nitzschia inconspicua</name>
    <dbReference type="NCBI Taxonomy" id="303405"/>
    <lineage>
        <taxon>Eukaryota</taxon>
        <taxon>Sar</taxon>
        <taxon>Stramenopiles</taxon>
        <taxon>Ochrophyta</taxon>
        <taxon>Bacillariophyta</taxon>
        <taxon>Bacillariophyceae</taxon>
        <taxon>Bacillariophycidae</taxon>
        <taxon>Bacillariales</taxon>
        <taxon>Bacillariaceae</taxon>
        <taxon>Nitzschia</taxon>
    </lineage>
</organism>
<proteinExistence type="predicted"/>
<name>A0A9K3L5X5_9STRA</name>
<sequence length="71" mass="7619">MNPIPFADDPVSGKPISLAKGDVKCLSRTTLMFTLELSLAINKNAAGLYDIFLFPAISHSMAHVQADANDN</sequence>
<keyword evidence="2" id="KW-1185">Reference proteome</keyword>
<dbReference type="Proteomes" id="UP000693970">
    <property type="component" value="Unassembled WGS sequence"/>
</dbReference>
<reference evidence="1" key="2">
    <citation type="submission" date="2021-04" db="EMBL/GenBank/DDBJ databases">
        <authorList>
            <person name="Podell S."/>
        </authorList>
    </citation>
    <scope>NUCLEOTIDE SEQUENCE</scope>
    <source>
        <strain evidence="1">Hildebrandi</strain>
    </source>
</reference>
<reference evidence="1" key="1">
    <citation type="journal article" date="2021" name="Sci. Rep.">
        <title>Diploid genomic architecture of Nitzschia inconspicua, an elite biomass production diatom.</title>
        <authorList>
            <person name="Oliver A."/>
            <person name="Podell S."/>
            <person name="Pinowska A."/>
            <person name="Traller J.C."/>
            <person name="Smith S.R."/>
            <person name="McClure R."/>
            <person name="Beliaev A."/>
            <person name="Bohutskyi P."/>
            <person name="Hill E.A."/>
            <person name="Rabines A."/>
            <person name="Zheng H."/>
            <person name="Allen L.Z."/>
            <person name="Kuo A."/>
            <person name="Grigoriev I.V."/>
            <person name="Allen A.E."/>
            <person name="Hazlebeck D."/>
            <person name="Allen E.E."/>
        </authorList>
    </citation>
    <scope>NUCLEOTIDE SEQUENCE</scope>
    <source>
        <strain evidence="1">Hildebrandi</strain>
    </source>
</reference>
<gene>
    <name evidence="1" type="ORF">IV203_000087</name>
</gene>
<dbReference type="EMBL" id="JAGRRH010000015">
    <property type="protein sequence ID" value="KAG7355401.1"/>
    <property type="molecule type" value="Genomic_DNA"/>
</dbReference>
<evidence type="ECO:0000313" key="2">
    <source>
        <dbReference type="Proteomes" id="UP000693970"/>
    </source>
</evidence>
<accession>A0A9K3L5X5</accession>
<dbReference type="AlphaFoldDB" id="A0A9K3L5X5"/>